<name>A0ACD5W9P2_AVESA</name>
<proteinExistence type="predicted"/>
<evidence type="ECO:0000313" key="2">
    <source>
        <dbReference type="Proteomes" id="UP001732700"/>
    </source>
</evidence>
<organism evidence="1 2">
    <name type="scientific">Avena sativa</name>
    <name type="common">Oat</name>
    <dbReference type="NCBI Taxonomy" id="4498"/>
    <lineage>
        <taxon>Eukaryota</taxon>
        <taxon>Viridiplantae</taxon>
        <taxon>Streptophyta</taxon>
        <taxon>Embryophyta</taxon>
        <taxon>Tracheophyta</taxon>
        <taxon>Spermatophyta</taxon>
        <taxon>Magnoliopsida</taxon>
        <taxon>Liliopsida</taxon>
        <taxon>Poales</taxon>
        <taxon>Poaceae</taxon>
        <taxon>BOP clade</taxon>
        <taxon>Pooideae</taxon>
        <taxon>Poodae</taxon>
        <taxon>Poeae</taxon>
        <taxon>Poeae Chloroplast Group 1 (Aveneae type)</taxon>
        <taxon>Aveninae</taxon>
        <taxon>Avena</taxon>
    </lineage>
</organism>
<keyword evidence="2" id="KW-1185">Reference proteome</keyword>
<sequence>MSMTTDMLPEDIILEILARVPDAPALLRCAATCKRWRALVANPLFLRRRWPDLAYYLLGFFAPKNLNGGDEGPTPRSAVAAGHRLLRSFVPDAAGLPADIVYPLTSQDGLLLLRLFNYRPKQTGGVVLAVRNLLAGTCVVLPPFKWGIESVGHAVLTSADCRASFKVLTIVAGKTDYELHTFVAGQPSWSAPTKCLSRAAPKFLIMHTDAVVCQGAAHWLFCESSSFHVLHVDAETGRVSSTKLTSPISSGPPVDGLDLKVQRGRRRLATTTDGKLLSLCLYDAALKQVEIWTQPAPAAGHGQDWPRTGVIDLKPILDLEQPQGAVPYVWQLRRRCGNGKLLIMLAYRHAYIANLQTGTMQEVDNMSSSGYITGDVVGVEIDWTTFFMARLASARKLITI</sequence>
<reference evidence="1" key="1">
    <citation type="submission" date="2021-05" db="EMBL/GenBank/DDBJ databases">
        <authorList>
            <person name="Scholz U."/>
            <person name="Mascher M."/>
            <person name="Fiebig A."/>
        </authorList>
    </citation>
    <scope>NUCLEOTIDE SEQUENCE [LARGE SCALE GENOMIC DNA]</scope>
</reference>
<dbReference type="EnsemblPlants" id="AVESA.00010b.r2.4AG0604460.1">
    <property type="protein sequence ID" value="AVESA.00010b.r2.4AG0604460.1.CDS.1"/>
    <property type="gene ID" value="AVESA.00010b.r2.4AG0604460"/>
</dbReference>
<protein>
    <submittedName>
        <fullName evidence="1">Uncharacterized protein</fullName>
    </submittedName>
</protein>
<reference evidence="1" key="2">
    <citation type="submission" date="2025-09" db="UniProtKB">
        <authorList>
            <consortium name="EnsemblPlants"/>
        </authorList>
    </citation>
    <scope>IDENTIFICATION</scope>
</reference>
<evidence type="ECO:0000313" key="1">
    <source>
        <dbReference type="EnsemblPlants" id="AVESA.00010b.r2.4AG0604460.1.CDS.1"/>
    </source>
</evidence>
<accession>A0ACD5W9P2</accession>
<dbReference type="Proteomes" id="UP001732700">
    <property type="component" value="Chromosome 4A"/>
</dbReference>